<evidence type="ECO:0000256" key="2">
    <source>
        <dbReference type="ARBA" id="ARBA00022491"/>
    </source>
</evidence>
<keyword evidence="2 6" id="KW-0678">Repressor</keyword>
<proteinExistence type="predicted"/>
<feature type="compositionally biased region" description="Basic residues" evidence="7">
    <location>
        <begin position="38"/>
        <end position="62"/>
    </location>
</feature>
<evidence type="ECO:0000259" key="8">
    <source>
        <dbReference type="PROSITE" id="PS51754"/>
    </source>
</evidence>
<feature type="compositionally biased region" description="Basic and acidic residues" evidence="7">
    <location>
        <begin position="1"/>
        <end position="31"/>
    </location>
</feature>
<dbReference type="Proteomes" id="UP000298416">
    <property type="component" value="Unassembled WGS sequence"/>
</dbReference>
<evidence type="ECO:0000256" key="6">
    <source>
        <dbReference type="RuleBase" id="RU367028"/>
    </source>
</evidence>
<comment type="subcellular location">
    <subcellularLocation>
        <location evidence="1 6">Nucleus</location>
    </subcellularLocation>
</comment>
<evidence type="ECO:0000313" key="10">
    <source>
        <dbReference type="Proteomes" id="UP000298416"/>
    </source>
</evidence>
<sequence>MARRRQDPHLPRSSPAREDPPPRLEEKEPPHQDPPQHFLRRQRLVQQRRRRHRHRRRRRGNRNPKTLTGEAGDRDHHPRSGHRVPARLSVFKKLISCAVEGKVKENFAIVKKSENPLEDFKRSMMDMIVEKQMFDKKDLE</sequence>
<dbReference type="GO" id="GO:0005634">
    <property type="term" value="C:nucleus"/>
    <property type="evidence" value="ECO:0007669"/>
    <property type="project" value="UniProtKB-SubCell"/>
</dbReference>
<gene>
    <name evidence="9" type="ORF">SASPL_112720</name>
</gene>
<keyword evidence="5 6" id="KW-0539">Nucleus</keyword>
<keyword evidence="3 6" id="KW-0805">Transcription regulation</keyword>
<evidence type="ECO:0000256" key="4">
    <source>
        <dbReference type="ARBA" id="ARBA00023163"/>
    </source>
</evidence>
<evidence type="ECO:0000256" key="5">
    <source>
        <dbReference type="ARBA" id="ARBA00023242"/>
    </source>
</evidence>
<protein>
    <recommendedName>
        <fullName evidence="6">Transcription repressor</fullName>
    </recommendedName>
    <alternativeName>
        <fullName evidence="6">Ovate family protein</fullName>
    </alternativeName>
</protein>
<reference evidence="9" key="1">
    <citation type="submission" date="2018-01" db="EMBL/GenBank/DDBJ databases">
        <authorList>
            <person name="Mao J.F."/>
        </authorList>
    </citation>
    <scope>NUCLEOTIDE SEQUENCE</scope>
    <source>
        <strain evidence="9">Huo1</strain>
        <tissue evidence="9">Leaf</tissue>
    </source>
</reference>
<accession>A0A8X8Y9L2</accession>
<reference evidence="9" key="2">
    <citation type="submission" date="2020-08" db="EMBL/GenBank/DDBJ databases">
        <title>Plant Genome Project.</title>
        <authorList>
            <person name="Zhang R.-G."/>
        </authorList>
    </citation>
    <scope>NUCLEOTIDE SEQUENCE</scope>
    <source>
        <strain evidence="9">Huo1</strain>
        <tissue evidence="9">Leaf</tissue>
    </source>
</reference>
<evidence type="ECO:0000256" key="3">
    <source>
        <dbReference type="ARBA" id="ARBA00023015"/>
    </source>
</evidence>
<dbReference type="GO" id="GO:0045892">
    <property type="term" value="P:negative regulation of DNA-templated transcription"/>
    <property type="evidence" value="ECO:0007669"/>
    <property type="project" value="UniProtKB-UniRule"/>
</dbReference>
<dbReference type="Pfam" id="PF04844">
    <property type="entry name" value="Ovate"/>
    <property type="match status" value="1"/>
</dbReference>
<dbReference type="EMBL" id="PNBA02000004">
    <property type="protein sequence ID" value="KAG6428468.1"/>
    <property type="molecule type" value="Genomic_DNA"/>
</dbReference>
<evidence type="ECO:0000256" key="1">
    <source>
        <dbReference type="ARBA" id="ARBA00004123"/>
    </source>
</evidence>
<evidence type="ECO:0000256" key="7">
    <source>
        <dbReference type="SAM" id="MobiDB-lite"/>
    </source>
</evidence>
<keyword evidence="4 6" id="KW-0804">Transcription</keyword>
<dbReference type="PANTHER" id="PTHR33057">
    <property type="entry name" value="TRANSCRIPTION REPRESSOR OFP7-RELATED"/>
    <property type="match status" value="1"/>
</dbReference>
<dbReference type="InterPro" id="IPR006458">
    <property type="entry name" value="Ovate_C"/>
</dbReference>
<keyword evidence="10" id="KW-1185">Reference proteome</keyword>
<comment type="function">
    <text evidence="6">Transcriptional repressor that regulates multiple aspects of plant growth and development.</text>
</comment>
<feature type="domain" description="OVATE" evidence="8">
    <location>
        <begin position="109"/>
        <end position="140"/>
    </location>
</feature>
<name>A0A8X8Y9L2_SALSN</name>
<comment type="caution">
    <text evidence="9">The sequence shown here is derived from an EMBL/GenBank/DDBJ whole genome shotgun (WGS) entry which is preliminary data.</text>
</comment>
<organism evidence="9">
    <name type="scientific">Salvia splendens</name>
    <name type="common">Scarlet sage</name>
    <dbReference type="NCBI Taxonomy" id="180675"/>
    <lineage>
        <taxon>Eukaryota</taxon>
        <taxon>Viridiplantae</taxon>
        <taxon>Streptophyta</taxon>
        <taxon>Embryophyta</taxon>
        <taxon>Tracheophyta</taxon>
        <taxon>Spermatophyta</taxon>
        <taxon>Magnoliopsida</taxon>
        <taxon>eudicotyledons</taxon>
        <taxon>Gunneridae</taxon>
        <taxon>Pentapetalae</taxon>
        <taxon>asterids</taxon>
        <taxon>lamiids</taxon>
        <taxon>Lamiales</taxon>
        <taxon>Lamiaceae</taxon>
        <taxon>Nepetoideae</taxon>
        <taxon>Mentheae</taxon>
        <taxon>Salviinae</taxon>
        <taxon>Salvia</taxon>
        <taxon>Salvia subgen. Calosphace</taxon>
        <taxon>core Calosphace</taxon>
    </lineage>
</organism>
<dbReference type="PANTHER" id="PTHR33057:SF224">
    <property type="entry name" value="TRANSCRIPTION REPRESSOR"/>
    <property type="match status" value="1"/>
</dbReference>
<dbReference type="InterPro" id="IPR038933">
    <property type="entry name" value="Ovate"/>
</dbReference>
<dbReference type="PROSITE" id="PS51754">
    <property type="entry name" value="OVATE"/>
    <property type="match status" value="1"/>
</dbReference>
<evidence type="ECO:0000313" key="9">
    <source>
        <dbReference type="EMBL" id="KAG6428468.1"/>
    </source>
</evidence>
<dbReference type="AlphaFoldDB" id="A0A8X8Y9L2"/>
<feature type="region of interest" description="Disordered" evidence="7">
    <location>
        <begin position="1"/>
        <end position="84"/>
    </location>
</feature>